<organism evidence="1 2">
    <name type="scientific">Paspalum notatum var. saurae</name>
    <dbReference type="NCBI Taxonomy" id="547442"/>
    <lineage>
        <taxon>Eukaryota</taxon>
        <taxon>Viridiplantae</taxon>
        <taxon>Streptophyta</taxon>
        <taxon>Embryophyta</taxon>
        <taxon>Tracheophyta</taxon>
        <taxon>Spermatophyta</taxon>
        <taxon>Magnoliopsida</taxon>
        <taxon>Liliopsida</taxon>
        <taxon>Poales</taxon>
        <taxon>Poaceae</taxon>
        <taxon>PACMAD clade</taxon>
        <taxon>Panicoideae</taxon>
        <taxon>Andropogonodae</taxon>
        <taxon>Paspaleae</taxon>
        <taxon>Paspalinae</taxon>
        <taxon>Paspalum</taxon>
    </lineage>
</organism>
<accession>A0AAQ3UL38</accession>
<dbReference type="EMBL" id="CP144753">
    <property type="protein sequence ID" value="WVZ93293.1"/>
    <property type="molecule type" value="Genomic_DNA"/>
</dbReference>
<reference evidence="1 2" key="1">
    <citation type="submission" date="2024-02" db="EMBL/GenBank/DDBJ databases">
        <title>High-quality chromosome-scale genome assembly of Pensacola bahiagrass (Paspalum notatum Flugge var. saurae).</title>
        <authorList>
            <person name="Vega J.M."/>
            <person name="Podio M."/>
            <person name="Orjuela J."/>
            <person name="Siena L.A."/>
            <person name="Pessino S.C."/>
            <person name="Combes M.C."/>
            <person name="Mariac C."/>
            <person name="Albertini E."/>
            <person name="Pupilli F."/>
            <person name="Ortiz J.P.A."/>
            <person name="Leblanc O."/>
        </authorList>
    </citation>
    <scope>NUCLEOTIDE SEQUENCE [LARGE SCALE GENOMIC DNA]</scope>
    <source>
        <strain evidence="1">R1</strain>
        <tissue evidence="1">Leaf</tissue>
    </source>
</reference>
<proteinExistence type="predicted"/>
<name>A0AAQ3UL38_PASNO</name>
<dbReference type="Proteomes" id="UP001341281">
    <property type="component" value="Chromosome 09"/>
</dbReference>
<protein>
    <submittedName>
        <fullName evidence="1">Uncharacterized protein</fullName>
    </submittedName>
</protein>
<gene>
    <name evidence="1" type="ORF">U9M48_039287</name>
</gene>
<sequence>MEQRNHAAAFPTDIAALEIHDAHHEVVVAVAAGLAARPHNHAVPPPSTAYHSPLAAPATNLVGAALSPFCSCSTSPRR</sequence>
<keyword evidence="2" id="KW-1185">Reference proteome</keyword>
<evidence type="ECO:0000313" key="2">
    <source>
        <dbReference type="Proteomes" id="UP001341281"/>
    </source>
</evidence>
<evidence type="ECO:0000313" key="1">
    <source>
        <dbReference type="EMBL" id="WVZ93293.1"/>
    </source>
</evidence>
<dbReference type="AlphaFoldDB" id="A0AAQ3UL38"/>